<feature type="domain" description="C2H2-type" evidence="2">
    <location>
        <begin position="457"/>
        <end position="487"/>
    </location>
</feature>
<protein>
    <recommendedName>
        <fullName evidence="2">C2H2-type domain-containing protein</fullName>
    </recommendedName>
</protein>
<keyword evidence="1" id="KW-0863">Zinc-finger</keyword>
<dbReference type="PROSITE" id="PS50157">
    <property type="entry name" value="ZINC_FINGER_C2H2_2"/>
    <property type="match status" value="1"/>
</dbReference>
<name>A0A3G5AHW7_9VIRU</name>
<evidence type="ECO:0000259" key="2">
    <source>
        <dbReference type="PROSITE" id="PS50157"/>
    </source>
</evidence>
<dbReference type="EMBL" id="MK072515">
    <property type="protein sequence ID" value="AYV86797.1"/>
    <property type="molecule type" value="Genomic_DNA"/>
</dbReference>
<gene>
    <name evidence="3" type="ORF">Sylvanvirus9_27</name>
</gene>
<keyword evidence="1" id="KW-0862">Zinc</keyword>
<reference evidence="3" key="1">
    <citation type="submission" date="2018-10" db="EMBL/GenBank/DDBJ databases">
        <title>Hidden diversity of soil giant viruses.</title>
        <authorList>
            <person name="Schulz F."/>
            <person name="Alteio L."/>
            <person name="Goudeau D."/>
            <person name="Ryan E.M."/>
            <person name="Malmstrom R.R."/>
            <person name="Blanchard J."/>
            <person name="Woyke T."/>
        </authorList>
    </citation>
    <scope>NUCLEOTIDE SEQUENCE</scope>
    <source>
        <strain evidence="3">SYV1</strain>
    </source>
</reference>
<sequence>MSSEIVYSIPFPIIRGYGDLVSCPWTAWWSRWKIKWPHLGILYILSNHCWSSRFPNSIKFGVSDTILPARLNSYNGTNIENCIVEFMCLCTEPDILETDLKDVFAPMRIKNIKVRNGRSEWITNSKFPVIQECMKRVTLNTSVLEELGVPIFEYDPDKMNMEINGLNNIDFKVLSNQCPVPYDPTNTSIFLSTQEQMYVALFQTAWLWSPMIRVELIHVAAKLSVPPTILKGHMEEVSLKLHALKESKGLANDLIQLKPLPQTLLNVLSNIFPKQVPCESGTPCILFSEPLPPMFQEPAVDDSLSMANWVQEIESVEQEIIQHIHVEPDSSQSVLSSSSSSSSLSYHPELFNIRQEPSQYVSWTPREEFILQTAISNWPEGTQISWSSIFSVHSHLFQVGRRPVDLSNKWKDMRLRTSEKIWPSISLAKREKNSSSSHIQEKRIRRRIDDLPTDEIWICERECGKRYKTSSWLSIHEHVNMCKGKGPRD</sequence>
<evidence type="ECO:0000313" key="3">
    <source>
        <dbReference type="EMBL" id="AYV86797.1"/>
    </source>
</evidence>
<dbReference type="GO" id="GO:0008270">
    <property type="term" value="F:zinc ion binding"/>
    <property type="evidence" value="ECO:0007669"/>
    <property type="project" value="UniProtKB-KW"/>
</dbReference>
<dbReference type="InterPro" id="IPR013087">
    <property type="entry name" value="Znf_C2H2_type"/>
</dbReference>
<proteinExistence type="predicted"/>
<organism evidence="3">
    <name type="scientific">Sylvanvirus sp</name>
    <dbReference type="NCBI Taxonomy" id="2487774"/>
    <lineage>
        <taxon>Viruses</taxon>
    </lineage>
</organism>
<evidence type="ECO:0000256" key="1">
    <source>
        <dbReference type="PROSITE-ProRule" id="PRU00042"/>
    </source>
</evidence>
<accession>A0A3G5AHW7</accession>
<keyword evidence="1" id="KW-0479">Metal-binding</keyword>